<comment type="caution">
    <text evidence="1">The sequence shown here is derived from an EMBL/GenBank/DDBJ whole genome shotgun (WGS) entry which is preliminary data.</text>
</comment>
<protein>
    <submittedName>
        <fullName evidence="1">Uncharacterized protein</fullName>
    </submittedName>
</protein>
<accession>A0A4Y2IX21</accession>
<evidence type="ECO:0000313" key="2">
    <source>
        <dbReference type="Proteomes" id="UP000499080"/>
    </source>
</evidence>
<evidence type="ECO:0000313" key="1">
    <source>
        <dbReference type="EMBL" id="GBM82461.1"/>
    </source>
</evidence>
<name>A0A4Y2IX21_ARAVE</name>
<dbReference type="EMBL" id="BGPR01003012">
    <property type="protein sequence ID" value="GBM82461.1"/>
    <property type="molecule type" value="Genomic_DNA"/>
</dbReference>
<keyword evidence="2" id="KW-1185">Reference proteome</keyword>
<dbReference type="AlphaFoldDB" id="A0A4Y2IX21"/>
<dbReference type="Proteomes" id="UP000499080">
    <property type="component" value="Unassembled WGS sequence"/>
</dbReference>
<organism evidence="1 2">
    <name type="scientific">Araneus ventricosus</name>
    <name type="common">Orbweaver spider</name>
    <name type="synonym">Epeira ventricosa</name>
    <dbReference type="NCBI Taxonomy" id="182803"/>
    <lineage>
        <taxon>Eukaryota</taxon>
        <taxon>Metazoa</taxon>
        <taxon>Ecdysozoa</taxon>
        <taxon>Arthropoda</taxon>
        <taxon>Chelicerata</taxon>
        <taxon>Arachnida</taxon>
        <taxon>Araneae</taxon>
        <taxon>Araneomorphae</taxon>
        <taxon>Entelegynae</taxon>
        <taxon>Araneoidea</taxon>
        <taxon>Araneidae</taxon>
        <taxon>Araneus</taxon>
    </lineage>
</organism>
<sequence length="432" mass="51831">MEKQLSFLLKLSLEEMALRRLVINLWTEADVLDSIKDFRIETDKEYSGPSQILLYKQNKEWRTTVENEVKAKMAELVLPESLKKRMMHILRPIGLQIKDWKILMEAYLSDSRKYLYMHFLEQLCWTSAGAIDYQKTVEKIVRLEKFDSLTRYKLACSFCLADSIPVLWEELSEDNKRCFNDEINIIRYFDMPTEFYWKYVLKGKEYKVKDFFERFYPSRNLTFHQYAFESSARKGNKAATEFFFQKLTYKERDDCLIRTAYNVVKRSGPDIRFQAFKFPQRNLSDVLYYLLSVMSPEQQMQVFKTYPADVLPYFLDWPWHDLFLDVADLVWTFLPEIEHRYLANYIHQNLRNEAYLCRFKILNNPDCLCGEHGDVDHYLTSSMSTKDYHLLLPTGAARTHWTRKLCKNYLFLNRLKPIFEISRKICDDLKRL</sequence>
<reference evidence="1 2" key="1">
    <citation type="journal article" date="2019" name="Sci. Rep.">
        <title>Orb-weaving spider Araneus ventricosus genome elucidates the spidroin gene catalogue.</title>
        <authorList>
            <person name="Kono N."/>
            <person name="Nakamura H."/>
            <person name="Ohtoshi R."/>
            <person name="Moran D.A.P."/>
            <person name="Shinohara A."/>
            <person name="Yoshida Y."/>
            <person name="Fujiwara M."/>
            <person name="Mori M."/>
            <person name="Tomita M."/>
            <person name="Arakawa K."/>
        </authorList>
    </citation>
    <scope>NUCLEOTIDE SEQUENCE [LARGE SCALE GENOMIC DNA]</scope>
</reference>
<gene>
    <name evidence="1" type="ORF">AVEN_48624_1</name>
</gene>
<proteinExistence type="predicted"/>
<dbReference type="OrthoDB" id="7602116at2759"/>